<reference evidence="2" key="1">
    <citation type="submission" date="2020-08" db="EMBL/GenBank/DDBJ databases">
        <title>Ramlibacter sp. GTP1 16S ribosomal RNA gene genome sequencing and assembly.</title>
        <authorList>
            <person name="Kang M."/>
        </authorList>
    </citation>
    <scope>NUCLEOTIDE SEQUENCE</scope>
    <source>
        <strain evidence="2">GTP1</strain>
    </source>
</reference>
<gene>
    <name evidence="2" type="ORF">H8R02_18815</name>
</gene>
<feature type="region of interest" description="Disordered" evidence="1">
    <location>
        <begin position="27"/>
        <end position="47"/>
    </location>
</feature>
<sequence length="114" mass="12191">MPTDKKRTNTSKPFSAAQVAAAKAAAASVSPAPATDWSKATVTRGGGVEATIEGVRRARGPNRRPTKEQVAIRIDRDVLGAFRAAGPGWQTRMNSALKEWLAEHPLRAKAKRTS</sequence>
<keyword evidence="3" id="KW-1185">Reference proteome</keyword>
<dbReference type="Proteomes" id="UP000596827">
    <property type="component" value="Unassembled WGS sequence"/>
</dbReference>
<evidence type="ECO:0000256" key="1">
    <source>
        <dbReference type="SAM" id="MobiDB-lite"/>
    </source>
</evidence>
<proteinExistence type="predicted"/>
<dbReference type="EMBL" id="JACORU010000007">
    <property type="protein sequence ID" value="MBC5766529.1"/>
    <property type="molecule type" value="Genomic_DNA"/>
</dbReference>
<accession>A0A923MBZ6</accession>
<dbReference type="AlphaFoldDB" id="A0A923MBZ6"/>
<protein>
    <submittedName>
        <fullName evidence="2">BrnA antitoxin family protein</fullName>
    </submittedName>
</protein>
<dbReference type="InterPro" id="IPR025528">
    <property type="entry name" value="BrnA_antitoxin"/>
</dbReference>
<name>A0A923MBZ6_9BURK</name>
<organism evidence="2 3">
    <name type="scientific">Ramlibacter albus</name>
    <dbReference type="NCBI Taxonomy" id="2079448"/>
    <lineage>
        <taxon>Bacteria</taxon>
        <taxon>Pseudomonadati</taxon>
        <taxon>Pseudomonadota</taxon>
        <taxon>Betaproteobacteria</taxon>
        <taxon>Burkholderiales</taxon>
        <taxon>Comamonadaceae</taxon>
        <taxon>Ramlibacter</taxon>
    </lineage>
</organism>
<dbReference type="Pfam" id="PF14384">
    <property type="entry name" value="BrnA_antitoxin"/>
    <property type="match status" value="1"/>
</dbReference>
<evidence type="ECO:0000313" key="3">
    <source>
        <dbReference type="Proteomes" id="UP000596827"/>
    </source>
</evidence>
<dbReference type="RefSeq" id="WP_187083021.1">
    <property type="nucleotide sequence ID" value="NZ_JACORU010000007.1"/>
</dbReference>
<evidence type="ECO:0000313" key="2">
    <source>
        <dbReference type="EMBL" id="MBC5766529.1"/>
    </source>
</evidence>
<comment type="caution">
    <text evidence="2">The sequence shown here is derived from an EMBL/GenBank/DDBJ whole genome shotgun (WGS) entry which is preliminary data.</text>
</comment>